<dbReference type="Pfam" id="PF19277">
    <property type="entry name" value="GPAT_C"/>
    <property type="match status" value="1"/>
</dbReference>
<keyword evidence="3 7" id="KW-0808">Transferase</keyword>
<dbReference type="InterPro" id="IPR041728">
    <property type="entry name" value="GPAT/DHAPAT_LPLAT"/>
</dbReference>
<feature type="domain" description="Phospholipid/glycerol acyltransferase" evidence="6">
    <location>
        <begin position="238"/>
        <end position="365"/>
    </location>
</feature>
<comment type="subcellular location">
    <subcellularLocation>
        <location evidence="1">Endomembrane system</location>
        <topology evidence="1">Peripheral membrane protein</topology>
    </subcellularLocation>
</comment>
<dbReference type="InterPro" id="IPR045520">
    <property type="entry name" value="GPAT/DHAPAT_C"/>
</dbReference>
<evidence type="ECO:0000313" key="8">
    <source>
        <dbReference type="Proteomes" id="UP000271469"/>
    </source>
</evidence>
<dbReference type="NCBIfam" id="NF002886">
    <property type="entry name" value="PRK03355.1"/>
    <property type="match status" value="1"/>
</dbReference>
<dbReference type="GO" id="GO:0006629">
    <property type="term" value="P:lipid metabolic process"/>
    <property type="evidence" value="ECO:0007669"/>
    <property type="project" value="InterPro"/>
</dbReference>
<dbReference type="CDD" id="cd07993">
    <property type="entry name" value="LPLAT_DHAPAT-like"/>
    <property type="match status" value="1"/>
</dbReference>
<dbReference type="AlphaFoldDB" id="A0A3G8JQU2"/>
<dbReference type="EMBL" id="CP033972">
    <property type="protein sequence ID" value="AZG47514.1"/>
    <property type="molecule type" value="Genomic_DNA"/>
</dbReference>
<name>A0A3G8JQU2_9ACTN</name>
<evidence type="ECO:0000313" key="7">
    <source>
        <dbReference type="EMBL" id="AZG47514.1"/>
    </source>
</evidence>
<dbReference type="GO" id="GO:0008374">
    <property type="term" value="F:O-acyltransferase activity"/>
    <property type="evidence" value="ECO:0007669"/>
    <property type="project" value="InterPro"/>
</dbReference>
<dbReference type="KEGG" id="gom:D7316_04125"/>
<evidence type="ECO:0000259" key="6">
    <source>
        <dbReference type="SMART" id="SM00563"/>
    </source>
</evidence>
<dbReference type="SMART" id="SM00563">
    <property type="entry name" value="PlsC"/>
    <property type="match status" value="1"/>
</dbReference>
<protein>
    <submittedName>
        <fullName evidence="7">Acyltransferase plsB1</fullName>
    </submittedName>
</protein>
<evidence type="ECO:0000256" key="4">
    <source>
        <dbReference type="ARBA" id="ARBA00023136"/>
    </source>
</evidence>
<evidence type="ECO:0000256" key="3">
    <source>
        <dbReference type="ARBA" id="ARBA00022679"/>
    </source>
</evidence>
<dbReference type="GO" id="GO:0012505">
    <property type="term" value="C:endomembrane system"/>
    <property type="evidence" value="ECO:0007669"/>
    <property type="project" value="UniProtKB-SubCell"/>
</dbReference>
<organism evidence="7 8">
    <name type="scientific">Gordonia insulae</name>
    <dbReference type="NCBI Taxonomy" id="2420509"/>
    <lineage>
        <taxon>Bacteria</taxon>
        <taxon>Bacillati</taxon>
        <taxon>Actinomycetota</taxon>
        <taxon>Actinomycetes</taxon>
        <taxon>Mycobacteriales</taxon>
        <taxon>Gordoniaceae</taxon>
        <taxon>Gordonia</taxon>
    </lineage>
</organism>
<keyword evidence="8" id="KW-1185">Reference proteome</keyword>
<dbReference type="SUPFAM" id="SSF69593">
    <property type="entry name" value="Glycerol-3-phosphate (1)-acyltransferase"/>
    <property type="match status" value="1"/>
</dbReference>
<dbReference type="InterPro" id="IPR022284">
    <property type="entry name" value="GPAT/DHAPAT"/>
</dbReference>
<dbReference type="InterPro" id="IPR002123">
    <property type="entry name" value="Plipid/glycerol_acylTrfase"/>
</dbReference>
<dbReference type="PANTHER" id="PTHR12563">
    <property type="entry name" value="GLYCEROL-3-PHOSPHATE ACYLTRANSFERASE"/>
    <property type="match status" value="1"/>
</dbReference>
<accession>A0A3G8JQU2</accession>
<dbReference type="GO" id="GO:0005886">
    <property type="term" value="C:plasma membrane"/>
    <property type="evidence" value="ECO:0007669"/>
    <property type="project" value="TreeGrafter"/>
</dbReference>
<reference evidence="7 8" key="1">
    <citation type="submission" date="2018-11" db="EMBL/GenBank/DDBJ databases">
        <title>Gordonia insulae sp. nov., isolated from an island soil.</title>
        <authorList>
            <person name="Kim Y.S."/>
            <person name="Kim S.B."/>
        </authorList>
    </citation>
    <scope>NUCLEOTIDE SEQUENCE [LARGE SCALE GENOMIC DNA]</scope>
    <source>
        <strain evidence="7 8">MMS17-SY073</strain>
    </source>
</reference>
<dbReference type="PANTHER" id="PTHR12563:SF17">
    <property type="entry name" value="DIHYDROXYACETONE PHOSPHATE ACYLTRANSFERASE"/>
    <property type="match status" value="1"/>
</dbReference>
<dbReference type="Pfam" id="PF01553">
    <property type="entry name" value="Acyltransferase"/>
    <property type="match status" value="1"/>
</dbReference>
<keyword evidence="5 7" id="KW-0012">Acyltransferase</keyword>
<dbReference type="Proteomes" id="UP000271469">
    <property type="component" value="Chromosome"/>
</dbReference>
<dbReference type="PIRSF" id="PIRSF000437">
    <property type="entry name" value="GPAT_DHAPAT"/>
    <property type="match status" value="1"/>
</dbReference>
<evidence type="ECO:0000256" key="1">
    <source>
        <dbReference type="ARBA" id="ARBA00004184"/>
    </source>
</evidence>
<evidence type="ECO:0000256" key="2">
    <source>
        <dbReference type="ARBA" id="ARBA00007937"/>
    </source>
</evidence>
<evidence type="ECO:0000256" key="5">
    <source>
        <dbReference type="ARBA" id="ARBA00023315"/>
    </source>
</evidence>
<sequence>MGDSMVLAEVRTACELRAVTEWAAERHPDAPVRPAQGIDLDGLSADTVLIPARVAWLPPVRKGERRVSVADVLVLSNPRRPLAVTQPVIKRRRPDRLRVVEGEPATVADLRRRYEQHLAEGESFTAYVTVQASLSAERAERQIVGDRYKVPRLVAEQISTSARFQAGAAKLAAELGRPAAVVVQEATDKMSTFVATQSRLMDDIFSSVFSNLHERTWTVSVDLGTLNRLRELNKSSGLVFLPSHRSYVDPLVLSEVLRSHDFPPNLVLGGNNLAFWPVGPIARRAGMIFIRRKFGSDPVYKFAMRSYLSFIVEKRFNLEWYIEGGRSRTGKLRKPMLGLLAYVVDAVEQLDDADVMIVPTSIVYDQLHEIGAMAKESAGGKKKPEGVAWLLKYAKAQRDYLGEARVRFGEPFSLRQALAESGEGRARLEKVAFKVMDEINAATPISATSLAGFALLGARDRAYTAAEIEAILAPLLEYIDRRGLPGPDPELCRGIGLRRTLGVLTEEGVLTRFDEGPDTVWSIAPDSYAVAAYYRNGALHHFVDRAIVELGMLAAADGALEDDGAGELLPSAQQEALRIRDLLKFEFFFPAKDAFLHRLGAELDLISSEWRDVRPDQAWTERTLREHGGSLVARRTLQPFFDAQLVVAESLVSAGAETSIDKEALLDACLGLGRQLSLQGVVRSRDSVSKELYDAAYQLADNRGLVTGADVDDLVAGRQAWLDEVNLMRDRLARIAAIEAEHFGEALRGLRR</sequence>
<gene>
    <name evidence="7" type="primary">plsB1</name>
    <name evidence="7" type="ORF">D7316_04125</name>
</gene>
<comment type="similarity">
    <text evidence="2">Belongs to the GPAT/DAPAT family.</text>
</comment>
<proteinExistence type="inferred from homology"/>
<keyword evidence="4" id="KW-0472">Membrane</keyword>